<gene>
    <name evidence="1" type="ORF">CAP_5595</name>
</gene>
<name>A0A017T328_9BACT</name>
<keyword evidence="2" id="KW-1185">Reference proteome</keyword>
<evidence type="ECO:0000313" key="1">
    <source>
        <dbReference type="EMBL" id="EYF03402.1"/>
    </source>
</evidence>
<dbReference type="AlphaFoldDB" id="A0A017T328"/>
<dbReference type="EMBL" id="ASRX01000047">
    <property type="protein sequence ID" value="EYF03402.1"/>
    <property type="molecule type" value="Genomic_DNA"/>
</dbReference>
<protein>
    <submittedName>
        <fullName evidence="1">Uncharacterized protein</fullName>
    </submittedName>
</protein>
<proteinExistence type="predicted"/>
<evidence type="ECO:0000313" key="2">
    <source>
        <dbReference type="Proteomes" id="UP000019678"/>
    </source>
</evidence>
<sequence>MNNRTLIGCLQRLQRGELATLTFLSPIVSAGVVGLVSER</sequence>
<reference evidence="1 2" key="1">
    <citation type="submission" date="2013-05" db="EMBL/GenBank/DDBJ databases">
        <title>Genome assembly of Chondromyces apiculatus DSM 436.</title>
        <authorList>
            <person name="Sharma G."/>
            <person name="Khatri I."/>
            <person name="Kaur C."/>
            <person name="Mayilraj S."/>
            <person name="Subramanian S."/>
        </authorList>
    </citation>
    <scope>NUCLEOTIDE SEQUENCE [LARGE SCALE GENOMIC DNA]</scope>
    <source>
        <strain evidence="1 2">DSM 436</strain>
    </source>
</reference>
<organism evidence="1 2">
    <name type="scientific">Chondromyces apiculatus DSM 436</name>
    <dbReference type="NCBI Taxonomy" id="1192034"/>
    <lineage>
        <taxon>Bacteria</taxon>
        <taxon>Pseudomonadati</taxon>
        <taxon>Myxococcota</taxon>
        <taxon>Polyangia</taxon>
        <taxon>Polyangiales</taxon>
        <taxon>Polyangiaceae</taxon>
        <taxon>Chondromyces</taxon>
    </lineage>
</organism>
<dbReference type="STRING" id="1192034.CAP_5595"/>
<dbReference type="Proteomes" id="UP000019678">
    <property type="component" value="Unassembled WGS sequence"/>
</dbReference>
<comment type="caution">
    <text evidence="1">The sequence shown here is derived from an EMBL/GenBank/DDBJ whole genome shotgun (WGS) entry which is preliminary data.</text>
</comment>
<accession>A0A017T328</accession>